<dbReference type="GO" id="GO:0006749">
    <property type="term" value="P:glutathione metabolic process"/>
    <property type="evidence" value="ECO:0007669"/>
    <property type="project" value="TreeGrafter"/>
</dbReference>
<evidence type="ECO:0000313" key="5">
    <source>
        <dbReference type="Proteomes" id="UP000663882"/>
    </source>
</evidence>
<dbReference type="FunFam" id="1.20.1050.10:FF:000030">
    <property type="entry name" value="Glutathione S-transferase S1"/>
    <property type="match status" value="1"/>
</dbReference>
<dbReference type="SUPFAM" id="SSF52833">
    <property type="entry name" value="Thioredoxin-like"/>
    <property type="match status" value="1"/>
</dbReference>
<evidence type="ECO:0000313" key="4">
    <source>
        <dbReference type="EMBL" id="CAF0934379.1"/>
    </source>
</evidence>
<dbReference type="CDD" id="cd03192">
    <property type="entry name" value="GST_C_Sigma_like"/>
    <property type="match status" value="1"/>
</dbReference>
<gene>
    <name evidence="4" type="ORF">RFH988_LOCUS10717</name>
</gene>
<evidence type="ECO:0000259" key="3">
    <source>
        <dbReference type="PROSITE" id="PS50405"/>
    </source>
</evidence>
<protein>
    <recommendedName>
        <fullName evidence="6">Glutathione transferase</fullName>
    </recommendedName>
</protein>
<evidence type="ECO:0008006" key="6">
    <source>
        <dbReference type="Google" id="ProtNLM"/>
    </source>
</evidence>
<organism evidence="4 5">
    <name type="scientific">Rotaria sordida</name>
    <dbReference type="NCBI Taxonomy" id="392033"/>
    <lineage>
        <taxon>Eukaryota</taxon>
        <taxon>Metazoa</taxon>
        <taxon>Spiralia</taxon>
        <taxon>Gnathifera</taxon>
        <taxon>Rotifera</taxon>
        <taxon>Eurotatoria</taxon>
        <taxon>Bdelloidea</taxon>
        <taxon>Philodinida</taxon>
        <taxon>Philodinidae</taxon>
        <taxon>Rotaria</taxon>
    </lineage>
</organism>
<evidence type="ECO:0000256" key="1">
    <source>
        <dbReference type="ARBA" id="ARBA00049616"/>
    </source>
</evidence>
<accession>A0A814C1Y3</accession>
<dbReference type="SFLD" id="SFLDG01205">
    <property type="entry name" value="AMPS.1"/>
    <property type="match status" value="1"/>
</dbReference>
<dbReference type="EMBL" id="CAJNOO010000406">
    <property type="protein sequence ID" value="CAF0934379.1"/>
    <property type="molecule type" value="Genomic_DNA"/>
</dbReference>
<dbReference type="InterPro" id="IPR010987">
    <property type="entry name" value="Glutathione-S-Trfase_C-like"/>
</dbReference>
<dbReference type="InterPro" id="IPR040079">
    <property type="entry name" value="Glutathione_S-Trfase"/>
</dbReference>
<dbReference type="FunFam" id="3.40.30.10:FF:000035">
    <property type="entry name" value="hematopoietic prostaglandin D synthase"/>
    <property type="match status" value="1"/>
</dbReference>
<dbReference type="InterPro" id="IPR036249">
    <property type="entry name" value="Thioredoxin-like_sf"/>
</dbReference>
<reference evidence="4" key="1">
    <citation type="submission" date="2021-02" db="EMBL/GenBank/DDBJ databases">
        <authorList>
            <person name="Nowell W R."/>
        </authorList>
    </citation>
    <scope>NUCLEOTIDE SEQUENCE</scope>
</reference>
<comment type="caution">
    <text evidence="4">The sequence shown here is derived from an EMBL/GenBank/DDBJ whole genome shotgun (WGS) entry which is preliminary data.</text>
</comment>
<dbReference type="SUPFAM" id="SSF47616">
    <property type="entry name" value="GST C-terminal domain-like"/>
    <property type="match status" value="1"/>
</dbReference>
<name>A0A814C1Y3_9BILA</name>
<dbReference type="GO" id="GO:0004364">
    <property type="term" value="F:glutathione transferase activity"/>
    <property type="evidence" value="ECO:0007669"/>
    <property type="project" value="TreeGrafter"/>
</dbReference>
<feature type="domain" description="GST N-terminal" evidence="2">
    <location>
        <begin position="10"/>
        <end position="87"/>
    </location>
</feature>
<dbReference type="PANTHER" id="PTHR11571:SF150">
    <property type="entry name" value="GLUTATHIONE S-TRANSFERASE"/>
    <property type="match status" value="1"/>
</dbReference>
<comment type="function">
    <text evidence="1">S-crystallins are structural components of squids and octopi eye lens. Contains relatively little if any GST activity.</text>
</comment>
<dbReference type="PROSITE" id="PS50405">
    <property type="entry name" value="GST_CTER"/>
    <property type="match status" value="1"/>
</dbReference>
<dbReference type="InterPro" id="IPR036282">
    <property type="entry name" value="Glutathione-S-Trfase_C_sf"/>
</dbReference>
<dbReference type="PANTHER" id="PTHR11571">
    <property type="entry name" value="GLUTATHIONE S-TRANSFERASE"/>
    <property type="match status" value="1"/>
</dbReference>
<dbReference type="SFLD" id="SFLDS00019">
    <property type="entry name" value="Glutathione_Transferase_(cytos"/>
    <property type="match status" value="1"/>
</dbReference>
<dbReference type="InterPro" id="IPR004046">
    <property type="entry name" value="GST_C"/>
</dbReference>
<dbReference type="Gene3D" id="3.40.30.10">
    <property type="entry name" value="Glutaredoxin"/>
    <property type="match status" value="1"/>
</dbReference>
<dbReference type="Gene3D" id="1.20.1050.10">
    <property type="match status" value="1"/>
</dbReference>
<dbReference type="Proteomes" id="UP000663882">
    <property type="component" value="Unassembled WGS sequence"/>
</dbReference>
<feature type="domain" description="GST C-terminal" evidence="3">
    <location>
        <begin position="89"/>
        <end position="213"/>
    </location>
</feature>
<dbReference type="Pfam" id="PF14497">
    <property type="entry name" value="GST_C_3"/>
    <property type="match status" value="1"/>
</dbReference>
<dbReference type="InterPro" id="IPR050213">
    <property type="entry name" value="GST_superfamily"/>
</dbReference>
<evidence type="ECO:0000259" key="2">
    <source>
        <dbReference type="PROSITE" id="PS50404"/>
    </source>
</evidence>
<dbReference type="PROSITE" id="PS50404">
    <property type="entry name" value="GST_NTER"/>
    <property type="match status" value="1"/>
</dbReference>
<dbReference type="CDD" id="cd03039">
    <property type="entry name" value="GST_N_Sigma_like"/>
    <property type="match status" value="1"/>
</dbReference>
<proteinExistence type="predicted"/>
<dbReference type="Pfam" id="PF02798">
    <property type="entry name" value="GST_N"/>
    <property type="match status" value="1"/>
</dbReference>
<dbReference type="OrthoDB" id="414243at2759"/>
<dbReference type="AlphaFoldDB" id="A0A814C1Y3"/>
<dbReference type="InterPro" id="IPR004045">
    <property type="entry name" value="Glutathione_S-Trfase_N"/>
</dbReference>
<sequence length="213" mass="24561">MLTCTPPTMATYKLHYFNLRGRGEVARLIFAAAGQQFDDIRYERAEWPSHKAEMPLGQIPVLEFNGVKLPQSLAIARFLAKQFQFAGKDNLEQAKVDAVADTVADIMAKYGPTYKEQMETKNQACIQKFLAEELPRHLTNLETLGQMYSDGGYFFVGNHLTWVDLFLYDLLETIRQHDDHILVKYSWLKYNHEEVEKQPKIAAYLKSRTQIPV</sequence>
<dbReference type="SFLD" id="SFLDG00363">
    <property type="entry name" value="AMPS_(cytGST):_Alpha-__Mu-__Pi"/>
    <property type="match status" value="1"/>
</dbReference>